<organism evidence="7 8">
    <name type="scientific">Pelagibacterium nitratireducens</name>
    <dbReference type="NCBI Taxonomy" id="1046114"/>
    <lineage>
        <taxon>Bacteria</taxon>
        <taxon>Pseudomonadati</taxon>
        <taxon>Pseudomonadota</taxon>
        <taxon>Alphaproteobacteria</taxon>
        <taxon>Hyphomicrobiales</taxon>
        <taxon>Devosiaceae</taxon>
        <taxon>Pelagibacterium</taxon>
    </lineage>
</organism>
<evidence type="ECO:0000256" key="6">
    <source>
        <dbReference type="SAM" id="MobiDB-lite"/>
    </source>
</evidence>
<dbReference type="PANTHER" id="PTHR21349">
    <property type="entry name" value="50S RIBOSOMAL PROTEIN L21"/>
    <property type="match status" value="1"/>
</dbReference>
<dbReference type="InterPro" id="IPR028909">
    <property type="entry name" value="bL21-like"/>
</dbReference>
<keyword evidence="4 5" id="KW-0694">RNA-binding</keyword>
<dbReference type="NCBIfam" id="NF008916">
    <property type="entry name" value="PRK12278.1-4"/>
    <property type="match status" value="1"/>
</dbReference>
<dbReference type="GO" id="GO:0005840">
    <property type="term" value="C:ribosome"/>
    <property type="evidence" value="ECO:0007669"/>
    <property type="project" value="UniProtKB-KW"/>
</dbReference>
<keyword evidence="2 4" id="KW-0689">Ribosomal protein</keyword>
<sequence length="232" mass="24744">MFAVIKTGGKQYKVAANDLVRVEKLAGGAGDAITFENVLMVGADADVTLGTPLVDGALVAGEVVEQFRDKKVIVFKKKRRQGYRRKNGHRQELTLVRITEILTGGAKPSGKKAAAAKKAAKAETAKAEDKPAAEAKPAKAEAKPAKAEKTEAAPAADFKDDIKLIGGVGPALEKKLASAGITSLTQIAKWTKADIAKFDEELDFKGRIERDEWVDQAKELIAGKPPRAKADQ</sequence>
<evidence type="ECO:0000313" key="8">
    <source>
        <dbReference type="Proteomes" id="UP001369958"/>
    </source>
</evidence>
<feature type="compositionally biased region" description="Basic and acidic residues" evidence="6">
    <location>
        <begin position="120"/>
        <end position="154"/>
    </location>
</feature>
<accession>A0ABZ2I0G4</accession>
<evidence type="ECO:0000256" key="4">
    <source>
        <dbReference type="HAMAP-Rule" id="MF_01363"/>
    </source>
</evidence>
<dbReference type="NCBIfam" id="TIGR00061">
    <property type="entry name" value="L21"/>
    <property type="match status" value="1"/>
</dbReference>
<dbReference type="SUPFAM" id="SSF141091">
    <property type="entry name" value="L21p-like"/>
    <property type="match status" value="1"/>
</dbReference>
<dbReference type="Proteomes" id="UP001369958">
    <property type="component" value="Chromosome"/>
</dbReference>
<keyword evidence="4 5" id="KW-0699">rRNA-binding</keyword>
<name>A0ABZ2I0G4_9HYPH</name>
<dbReference type="InterPro" id="IPR001787">
    <property type="entry name" value="Ribosomal_bL21"/>
</dbReference>
<dbReference type="PANTHER" id="PTHR21349:SF0">
    <property type="entry name" value="LARGE RIBOSOMAL SUBUNIT PROTEIN BL21M"/>
    <property type="match status" value="1"/>
</dbReference>
<keyword evidence="3 4" id="KW-0687">Ribonucleoprotein</keyword>
<gene>
    <name evidence="4" type="primary">rplU</name>
    <name evidence="7" type="ORF">V6617_01265</name>
</gene>
<evidence type="ECO:0000313" key="7">
    <source>
        <dbReference type="EMBL" id="WWT33135.1"/>
    </source>
</evidence>
<evidence type="ECO:0000256" key="3">
    <source>
        <dbReference type="ARBA" id="ARBA00023274"/>
    </source>
</evidence>
<dbReference type="InterPro" id="IPR036164">
    <property type="entry name" value="bL21-like_sf"/>
</dbReference>
<comment type="function">
    <text evidence="4 5">This protein binds to 23S rRNA in the presence of protein L20.</text>
</comment>
<evidence type="ECO:0000256" key="1">
    <source>
        <dbReference type="ARBA" id="ARBA00008563"/>
    </source>
</evidence>
<evidence type="ECO:0000256" key="5">
    <source>
        <dbReference type="RuleBase" id="RU000562"/>
    </source>
</evidence>
<proteinExistence type="inferred from homology"/>
<keyword evidence="8" id="KW-1185">Reference proteome</keyword>
<dbReference type="RefSeq" id="WP_338608558.1">
    <property type="nucleotide sequence ID" value="NZ_CP146275.1"/>
</dbReference>
<comment type="similarity">
    <text evidence="1 4 5">Belongs to the bacterial ribosomal protein bL21 family.</text>
</comment>
<dbReference type="Pfam" id="PF00829">
    <property type="entry name" value="Ribosomal_L21p"/>
    <property type="match status" value="1"/>
</dbReference>
<dbReference type="Gene3D" id="1.10.150.20">
    <property type="entry name" value="5' to 3' exonuclease, C-terminal subdomain"/>
    <property type="match status" value="1"/>
</dbReference>
<reference evidence="7 8" key="1">
    <citation type="submission" date="2024-02" db="EMBL/GenBank/DDBJ databases">
        <title>Complete genome sequence of Pelagibacterium nitratireducens ZH15.</title>
        <authorList>
            <person name="Zhao L.H."/>
        </authorList>
    </citation>
    <scope>NUCLEOTIDE SEQUENCE [LARGE SCALE GENOMIC DNA]</scope>
    <source>
        <strain evidence="7 8">ZH15</strain>
    </source>
</reference>
<comment type="subunit">
    <text evidence="4">Part of the 50S ribosomal subunit. Contacts protein L20.</text>
</comment>
<dbReference type="HAMAP" id="MF_01363">
    <property type="entry name" value="Ribosomal_bL21"/>
    <property type="match status" value="1"/>
</dbReference>
<feature type="region of interest" description="Disordered" evidence="6">
    <location>
        <begin position="106"/>
        <end position="154"/>
    </location>
</feature>
<evidence type="ECO:0000256" key="2">
    <source>
        <dbReference type="ARBA" id="ARBA00022980"/>
    </source>
</evidence>
<dbReference type="EMBL" id="CP146275">
    <property type="protein sequence ID" value="WWT33135.1"/>
    <property type="molecule type" value="Genomic_DNA"/>
</dbReference>
<protein>
    <recommendedName>
        <fullName evidence="4">Large ribosomal subunit protein bL21</fullName>
    </recommendedName>
</protein>